<dbReference type="InterPro" id="IPR046341">
    <property type="entry name" value="SET_dom_sf"/>
</dbReference>
<dbReference type="EMBL" id="KQ947424">
    <property type="protein sequence ID" value="KUJ12563.1"/>
    <property type="molecule type" value="Genomic_DNA"/>
</dbReference>
<keyword evidence="3" id="KW-1185">Reference proteome</keyword>
<protein>
    <submittedName>
        <fullName evidence="2">SET domain-containing protein</fullName>
    </submittedName>
</protein>
<dbReference type="OrthoDB" id="438641at2759"/>
<dbReference type="KEGG" id="psco:LY89DRAFT_699786"/>
<dbReference type="InterPro" id="IPR001214">
    <property type="entry name" value="SET_dom"/>
</dbReference>
<sequence>MSALVNSRDPSYGQLERVLTAQKTAAQNAVRRKGERPRDLQPRSRCVDEYTMAALSNKMNNMESGHMMMTTVIGNPYPPSVTPLKDLEKVMIKDLTLETHHRGTYLLLRFICPAMRMSAVMNVAEDEAGTAIPFAVYMQEPESVRTAESILKDKRVIILKEPYFKLGTNGQYAVQVDHPSDITWLSEDDTRIPTKWKASDANTGTLWSAMEYFEAIELYSRAMRSSLTAEEAEILHNNRALANLRIDAFEAALNDISFVSNREHRLEKGLYREALALYGLERYTEAVEVLELLVCKYPESTSGKHELARSRLRLAEQETGSYDFKALYKATKLRPPRMDNATYKGPIEIRESKGRGRGLFTTLPVKAGDLLLCEKAFAYCFTTPQEEKAKTSSKTLSRSSYLMDIPHNRITVGTHADLIPAISNKLYRNPSLAPTFEDLFHDDYEGAKCVLIDGAPFLVARTMLPNAFGSPLTSKHMIDNPGSYNRDSGIGLGTLGIWTLASYVNHSCYSNCRRAFIGDLQIIRAARDMPADTELTFSYVTHQEPAELNKILLKGWGFQCDCIICVDDRETPLAQKIQRQKLIRATSGTSTKKKLELIEQLNSTYQRPSTEVPRLQTWDFHFSLVEEFAERSETNKEVIEQVLACFESVGFVIQGARLSPITSSTITIERWGLPHDKATRAWLTLRNVYNLLGKHDLADQAKEFARMNWMLITGEDMTFVYDNPTRT</sequence>
<dbReference type="InParanoid" id="A0A194WX55"/>
<dbReference type="Proteomes" id="UP000070700">
    <property type="component" value="Unassembled WGS sequence"/>
</dbReference>
<dbReference type="RefSeq" id="XP_018066918.1">
    <property type="nucleotide sequence ID" value="XM_018217081.1"/>
</dbReference>
<dbReference type="PANTHER" id="PTHR47643:SF2">
    <property type="entry name" value="TPR DOMAIN PROTEIN (AFU_ORTHOLOGUE AFUA_5G12710)"/>
    <property type="match status" value="1"/>
</dbReference>
<evidence type="ECO:0000259" key="1">
    <source>
        <dbReference type="PROSITE" id="PS50280"/>
    </source>
</evidence>
<dbReference type="InterPro" id="IPR011990">
    <property type="entry name" value="TPR-like_helical_dom_sf"/>
</dbReference>
<dbReference type="SUPFAM" id="SSF82199">
    <property type="entry name" value="SET domain"/>
    <property type="match status" value="1"/>
</dbReference>
<dbReference type="CDD" id="cd20071">
    <property type="entry name" value="SET_SMYD"/>
    <property type="match status" value="1"/>
</dbReference>
<dbReference type="SUPFAM" id="SSF48452">
    <property type="entry name" value="TPR-like"/>
    <property type="match status" value="1"/>
</dbReference>
<feature type="domain" description="SET" evidence="1">
    <location>
        <begin position="345"/>
        <end position="540"/>
    </location>
</feature>
<dbReference type="PANTHER" id="PTHR47643">
    <property type="entry name" value="TPR DOMAIN PROTEIN (AFU_ORTHOLOGUE AFUA_5G12710)"/>
    <property type="match status" value="1"/>
</dbReference>
<evidence type="ECO:0000313" key="3">
    <source>
        <dbReference type="Proteomes" id="UP000070700"/>
    </source>
</evidence>
<organism evidence="2 3">
    <name type="scientific">Mollisia scopiformis</name>
    <name type="common">Conifer needle endophyte fungus</name>
    <name type="synonym">Phialocephala scopiformis</name>
    <dbReference type="NCBI Taxonomy" id="149040"/>
    <lineage>
        <taxon>Eukaryota</taxon>
        <taxon>Fungi</taxon>
        <taxon>Dikarya</taxon>
        <taxon>Ascomycota</taxon>
        <taxon>Pezizomycotina</taxon>
        <taxon>Leotiomycetes</taxon>
        <taxon>Helotiales</taxon>
        <taxon>Mollisiaceae</taxon>
        <taxon>Mollisia</taxon>
    </lineage>
</organism>
<dbReference type="Gene3D" id="1.25.40.10">
    <property type="entry name" value="Tetratricopeptide repeat domain"/>
    <property type="match status" value="1"/>
</dbReference>
<reference evidence="2 3" key="1">
    <citation type="submission" date="2015-10" db="EMBL/GenBank/DDBJ databases">
        <title>Full genome of DAOMC 229536 Phialocephala scopiformis, a fungal endophyte of spruce producing the potent anti-insectan compound rugulosin.</title>
        <authorList>
            <consortium name="DOE Joint Genome Institute"/>
            <person name="Walker A.K."/>
            <person name="Frasz S.L."/>
            <person name="Seifert K.A."/>
            <person name="Miller J.D."/>
            <person name="Mondo S.J."/>
            <person name="Labutti K."/>
            <person name="Lipzen A."/>
            <person name="Dockter R."/>
            <person name="Kennedy M."/>
            <person name="Grigoriev I.V."/>
            <person name="Spatafora J.W."/>
        </authorList>
    </citation>
    <scope>NUCLEOTIDE SEQUENCE [LARGE SCALE GENOMIC DNA]</scope>
    <source>
        <strain evidence="2 3">CBS 120377</strain>
    </source>
</reference>
<proteinExistence type="predicted"/>
<accession>A0A194WX55</accession>
<dbReference type="AlphaFoldDB" id="A0A194WX55"/>
<dbReference type="SMART" id="SM00317">
    <property type="entry name" value="SET"/>
    <property type="match status" value="1"/>
</dbReference>
<name>A0A194WX55_MOLSC</name>
<dbReference type="PROSITE" id="PS50280">
    <property type="entry name" value="SET"/>
    <property type="match status" value="1"/>
</dbReference>
<dbReference type="InterPro" id="IPR053209">
    <property type="entry name" value="Gramillin-biosynth_MTr"/>
</dbReference>
<evidence type="ECO:0000313" key="2">
    <source>
        <dbReference type="EMBL" id="KUJ12563.1"/>
    </source>
</evidence>
<dbReference type="Pfam" id="PF00856">
    <property type="entry name" value="SET"/>
    <property type="match status" value="1"/>
</dbReference>
<dbReference type="GeneID" id="28826807"/>
<dbReference type="Gene3D" id="2.170.270.10">
    <property type="entry name" value="SET domain"/>
    <property type="match status" value="1"/>
</dbReference>
<gene>
    <name evidence="2" type="ORF">LY89DRAFT_699786</name>
</gene>